<reference evidence="6" key="1">
    <citation type="submission" date="2016-10" db="EMBL/GenBank/DDBJ databases">
        <authorList>
            <person name="Varghese N."/>
            <person name="Submissions S."/>
        </authorList>
    </citation>
    <scope>NUCLEOTIDE SEQUENCE [LARGE SCALE GENOMIC DNA]</scope>
    <source>
        <strain evidence="6">DSM 22251</strain>
    </source>
</reference>
<dbReference type="SUPFAM" id="SSF53187">
    <property type="entry name" value="Zn-dependent exopeptidases"/>
    <property type="match status" value="1"/>
</dbReference>
<dbReference type="InterPro" id="IPR050695">
    <property type="entry name" value="N-acetylmuramoyl_amidase_3"/>
</dbReference>
<keyword evidence="6" id="KW-1185">Reference proteome</keyword>
<evidence type="ECO:0000256" key="1">
    <source>
        <dbReference type="ARBA" id="ARBA00001561"/>
    </source>
</evidence>
<dbReference type="Pfam" id="PF01520">
    <property type="entry name" value="Amidase_3"/>
    <property type="match status" value="1"/>
</dbReference>
<dbReference type="CDD" id="cd02696">
    <property type="entry name" value="MurNAc-LAA"/>
    <property type="match status" value="1"/>
</dbReference>
<dbReference type="InterPro" id="IPR002508">
    <property type="entry name" value="MurNAc-LAA_cat"/>
</dbReference>
<organism evidence="5 6">
    <name type="scientific">Kaistella treverensis</name>
    <dbReference type="NCBI Taxonomy" id="631455"/>
    <lineage>
        <taxon>Bacteria</taxon>
        <taxon>Pseudomonadati</taxon>
        <taxon>Bacteroidota</taxon>
        <taxon>Flavobacteriia</taxon>
        <taxon>Flavobacteriales</taxon>
        <taxon>Weeksellaceae</taxon>
        <taxon>Chryseobacterium group</taxon>
        <taxon>Kaistella</taxon>
    </lineage>
</organism>
<evidence type="ECO:0000313" key="5">
    <source>
        <dbReference type="EMBL" id="SFJ06990.1"/>
    </source>
</evidence>
<dbReference type="AlphaFoldDB" id="A0A1I3NDH5"/>
<dbReference type="SMART" id="SM00646">
    <property type="entry name" value="Ami_3"/>
    <property type="match status" value="1"/>
</dbReference>
<dbReference type="GO" id="GO:0030288">
    <property type="term" value="C:outer membrane-bounded periplasmic space"/>
    <property type="evidence" value="ECO:0007669"/>
    <property type="project" value="TreeGrafter"/>
</dbReference>
<proteinExistence type="predicted"/>
<dbReference type="FunFam" id="3.40.630.40:FF:000005">
    <property type="entry name" value="N-acetylmuramoyl-L-alanine amidase (AmiA)"/>
    <property type="match status" value="1"/>
</dbReference>
<dbReference type="Proteomes" id="UP000242560">
    <property type="component" value="Unassembled WGS sequence"/>
</dbReference>
<sequence length="429" mass="48762">MITYSFSFKKYFPLFFCFFFFLPQAQKKFTLVLDAGHGGSDHGANRYYSETGTLREKDVTLAVVLKLGRMLEKNKDFKIIYTRKIDEYPSLTARTTLANRSKADLFLSVHCNANERTSPYGTETFVQGPDQNKTNLEVAKAENDVIYLDEKDRETFASYDPKSMESLIALKIQQSKYLESSLLIGSFIENNFEKKDKRLSRGVKQQNLHVLRLNAMPSVLIETGFISNHDEAMYLASDRGQEEIAESIYDAIISYKKAIDRNGGGYNEPKIVEKPAEKPLKNDFRILLMSSPMKYNSGDPALKGLNYVLPIKENNLYKYYYSVTNLASVRDNNLETAKDAGFKNATSISFVPNQRLGIGSYTLEVAVSNQKLSANSYLLNTLKNVTRVKENGKFYYTYGKFATLEEAVKTQKELEEKGVKNTTIQKLSK</sequence>
<dbReference type="EMBL" id="FORQ01000004">
    <property type="protein sequence ID" value="SFJ06990.1"/>
    <property type="molecule type" value="Genomic_DNA"/>
</dbReference>
<accession>A0A1I3NDH5</accession>
<name>A0A1I3NDH5_9FLAO</name>
<protein>
    <recommendedName>
        <fullName evidence="2">N-acetylmuramoyl-L-alanine amidase</fullName>
        <ecNumber evidence="2">3.5.1.28</ecNumber>
    </recommendedName>
</protein>
<evidence type="ECO:0000313" key="6">
    <source>
        <dbReference type="Proteomes" id="UP000242560"/>
    </source>
</evidence>
<dbReference type="RefSeq" id="WP_089820196.1">
    <property type="nucleotide sequence ID" value="NZ_FORQ01000004.1"/>
</dbReference>
<dbReference type="EC" id="3.5.1.28" evidence="2"/>
<dbReference type="GO" id="GO:0009253">
    <property type="term" value="P:peptidoglycan catabolic process"/>
    <property type="evidence" value="ECO:0007669"/>
    <property type="project" value="InterPro"/>
</dbReference>
<comment type="catalytic activity">
    <reaction evidence="1">
        <text>Hydrolyzes the link between N-acetylmuramoyl residues and L-amino acid residues in certain cell-wall glycopeptides.</text>
        <dbReference type="EC" id="3.5.1.28"/>
    </reaction>
</comment>
<evidence type="ECO:0000256" key="2">
    <source>
        <dbReference type="ARBA" id="ARBA00011901"/>
    </source>
</evidence>
<feature type="domain" description="MurNAc-LAA" evidence="4">
    <location>
        <begin position="95"/>
        <end position="253"/>
    </location>
</feature>
<evidence type="ECO:0000259" key="4">
    <source>
        <dbReference type="SMART" id="SM00646"/>
    </source>
</evidence>
<dbReference type="PANTHER" id="PTHR30404">
    <property type="entry name" value="N-ACETYLMURAMOYL-L-ALANINE AMIDASE"/>
    <property type="match status" value="1"/>
</dbReference>
<gene>
    <name evidence="5" type="ORF">SAMN05421638_2009</name>
</gene>
<dbReference type="GO" id="GO:0008745">
    <property type="term" value="F:N-acetylmuramoyl-L-alanine amidase activity"/>
    <property type="evidence" value="ECO:0007669"/>
    <property type="project" value="UniProtKB-EC"/>
</dbReference>
<evidence type="ECO:0000256" key="3">
    <source>
        <dbReference type="ARBA" id="ARBA00022801"/>
    </source>
</evidence>
<dbReference type="PANTHER" id="PTHR30404:SF0">
    <property type="entry name" value="N-ACETYLMURAMOYL-L-ALANINE AMIDASE AMIC"/>
    <property type="match status" value="1"/>
</dbReference>
<keyword evidence="3" id="KW-0378">Hydrolase</keyword>
<dbReference type="Gene3D" id="3.40.630.40">
    <property type="entry name" value="Zn-dependent exopeptidases"/>
    <property type="match status" value="1"/>
</dbReference>